<feature type="region of interest" description="Disordered" evidence="1">
    <location>
        <begin position="150"/>
        <end position="186"/>
    </location>
</feature>
<proteinExistence type="predicted"/>
<gene>
    <name evidence="3" type="ORF">ElP_25670</name>
</gene>
<evidence type="ECO:0000259" key="2">
    <source>
        <dbReference type="Pfam" id="PF13340"/>
    </source>
</evidence>
<dbReference type="RefSeq" id="WP_145269724.1">
    <property type="nucleotide sequence ID" value="NZ_CP036426.1"/>
</dbReference>
<sequence length="186" mass="19228">MAALVTDELWRAIAPHLPPPPPSPKGGRPRVEDRQALAGILFVLREGLRWRSPPAESGCGSGSTRGRRFAEWTAAGVWDRAHAHLLAALGERGLLDLERCALDSASTRAVEGGRTPQEGGVSGRDACSGFVGDLLDGIVLGGDGFGANQVVVEGRDGGEVPVDGRGGEGPGQSLRPPAGNLAQEGE</sequence>
<accession>A0A518H1G3</accession>
<protein>
    <recommendedName>
        <fullName evidence="2">Insertion element IS402-like domain-containing protein</fullName>
    </recommendedName>
</protein>
<evidence type="ECO:0000313" key="4">
    <source>
        <dbReference type="Proteomes" id="UP000317835"/>
    </source>
</evidence>
<dbReference type="KEGG" id="tpla:ElP_25670"/>
<dbReference type="Pfam" id="PF13340">
    <property type="entry name" value="DUF4096"/>
    <property type="match status" value="1"/>
</dbReference>
<dbReference type="PANTHER" id="PTHR46637">
    <property type="entry name" value="TIS1421-TRANSPOSASE PROTEIN A"/>
    <property type="match status" value="1"/>
</dbReference>
<name>A0A518H1G3_9BACT</name>
<feature type="domain" description="Insertion element IS402-like" evidence="2">
    <location>
        <begin position="5"/>
        <end position="82"/>
    </location>
</feature>
<dbReference type="OrthoDB" id="212263at2"/>
<organism evidence="3 4">
    <name type="scientific">Tautonia plasticadhaerens</name>
    <dbReference type="NCBI Taxonomy" id="2527974"/>
    <lineage>
        <taxon>Bacteria</taxon>
        <taxon>Pseudomonadati</taxon>
        <taxon>Planctomycetota</taxon>
        <taxon>Planctomycetia</taxon>
        <taxon>Isosphaerales</taxon>
        <taxon>Isosphaeraceae</taxon>
        <taxon>Tautonia</taxon>
    </lineage>
</organism>
<keyword evidence="4" id="KW-1185">Reference proteome</keyword>
<evidence type="ECO:0000313" key="3">
    <source>
        <dbReference type="EMBL" id="QDV34673.1"/>
    </source>
</evidence>
<dbReference type="PANTHER" id="PTHR46637:SF1">
    <property type="entry name" value="BLL5188 PROTEIN"/>
    <property type="match status" value="1"/>
</dbReference>
<dbReference type="EMBL" id="CP036426">
    <property type="protein sequence ID" value="QDV34673.1"/>
    <property type="molecule type" value="Genomic_DNA"/>
</dbReference>
<dbReference type="InterPro" id="IPR025161">
    <property type="entry name" value="IS402-like_dom"/>
</dbReference>
<evidence type="ECO:0000256" key="1">
    <source>
        <dbReference type="SAM" id="MobiDB-lite"/>
    </source>
</evidence>
<dbReference type="Proteomes" id="UP000317835">
    <property type="component" value="Chromosome"/>
</dbReference>
<reference evidence="3 4" key="1">
    <citation type="submission" date="2019-02" db="EMBL/GenBank/DDBJ databases">
        <title>Deep-cultivation of Planctomycetes and their phenomic and genomic characterization uncovers novel biology.</title>
        <authorList>
            <person name="Wiegand S."/>
            <person name="Jogler M."/>
            <person name="Boedeker C."/>
            <person name="Pinto D."/>
            <person name="Vollmers J."/>
            <person name="Rivas-Marin E."/>
            <person name="Kohn T."/>
            <person name="Peeters S.H."/>
            <person name="Heuer A."/>
            <person name="Rast P."/>
            <person name="Oberbeckmann S."/>
            <person name="Bunk B."/>
            <person name="Jeske O."/>
            <person name="Meyerdierks A."/>
            <person name="Storesund J.E."/>
            <person name="Kallscheuer N."/>
            <person name="Luecker S."/>
            <person name="Lage O.M."/>
            <person name="Pohl T."/>
            <person name="Merkel B.J."/>
            <person name="Hornburger P."/>
            <person name="Mueller R.-W."/>
            <person name="Bruemmer F."/>
            <person name="Labrenz M."/>
            <person name="Spormann A.M."/>
            <person name="Op den Camp H."/>
            <person name="Overmann J."/>
            <person name="Amann R."/>
            <person name="Jetten M.S.M."/>
            <person name="Mascher T."/>
            <person name="Medema M.H."/>
            <person name="Devos D.P."/>
            <person name="Kaster A.-K."/>
            <person name="Ovreas L."/>
            <person name="Rohde M."/>
            <person name="Galperin M.Y."/>
            <person name="Jogler C."/>
        </authorList>
    </citation>
    <scope>NUCLEOTIDE SEQUENCE [LARGE SCALE GENOMIC DNA]</scope>
    <source>
        <strain evidence="3 4">ElP</strain>
    </source>
</reference>
<dbReference type="AlphaFoldDB" id="A0A518H1G3"/>
<dbReference type="InterPro" id="IPR052909">
    <property type="entry name" value="Transposase_6_like"/>
</dbReference>